<dbReference type="PIRSF" id="PIRSF001771">
    <property type="entry name" value="Cyclin_A_B_D_E"/>
    <property type="match status" value="1"/>
</dbReference>
<name>A0A0M0JSL5_9EUKA</name>
<evidence type="ECO:0000259" key="5">
    <source>
        <dbReference type="SMART" id="SM00385"/>
    </source>
</evidence>
<feature type="domain" description="Cyclin-like" evidence="5">
    <location>
        <begin position="217"/>
        <end position="302"/>
    </location>
</feature>
<dbReference type="Pfam" id="PF00134">
    <property type="entry name" value="Cyclin_N"/>
    <property type="match status" value="1"/>
</dbReference>
<dbReference type="PANTHER" id="PTHR10177">
    <property type="entry name" value="CYCLINS"/>
    <property type="match status" value="1"/>
</dbReference>
<dbReference type="SMART" id="SM00385">
    <property type="entry name" value="CYCLIN"/>
    <property type="match status" value="2"/>
</dbReference>
<dbReference type="SUPFAM" id="SSF47954">
    <property type="entry name" value="Cyclin-like"/>
    <property type="match status" value="2"/>
</dbReference>
<evidence type="ECO:0000313" key="7">
    <source>
        <dbReference type="EMBL" id="KOO29302.1"/>
    </source>
</evidence>
<reference evidence="8" key="1">
    <citation type="journal article" date="2015" name="PLoS Genet.">
        <title>Genome Sequence and Transcriptome Analyses of Chrysochromulina tobin: Metabolic Tools for Enhanced Algal Fitness in the Prominent Order Prymnesiales (Haptophyceae).</title>
        <authorList>
            <person name="Hovde B.T."/>
            <person name="Deodato C.R."/>
            <person name="Hunsperger H.M."/>
            <person name="Ryken S.A."/>
            <person name="Yost W."/>
            <person name="Jha R.K."/>
            <person name="Patterson J."/>
            <person name="Monnat R.J. Jr."/>
            <person name="Barlow S.B."/>
            <person name="Starkenburg S.R."/>
            <person name="Cattolico R.A."/>
        </authorList>
    </citation>
    <scope>NUCLEOTIDE SEQUENCE</scope>
    <source>
        <strain evidence="8">CCMP291</strain>
    </source>
</reference>
<dbReference type="InterPro" id="IPR046965">
    <property type="entry name" value="Cyclin_A/B-like"/>
</dbReference>
<dbReference type="InterPro" id="IPR004367">
    <property type="entry name" value="Cyclin_C-dom"/>
</dbReference>
<evidence type="ECO:0000256" key="3">
    <source>
        <dbReference type="ARBA" id="ARBA00023306"/>
    </source>
</evidence>
<keyword evidence="2 4" id="KW-0195">Cyclin</keyword>
<comment type="similarity">
    <text evidence="4">Belongs to the cyclin family.</text>
</comment>
<dbReference type="Pfam" id="PF02984">
    <property type="entry name" value="Cyclin_C"/>
    <property type="match status" value="1"/>
</dbReference>
<keyword evidence="8" id="KW-1185">Reference proteome</keyword>
<dbReference type="SMART" id="SM01332">
    <property type="entry name" value="Cyclin_C"/>
    <property type="match status" value="1"/>
</dbReference>
<evidence type="ECO:0000256" key="2">
    <source>
        <dbReference type="ARBA" id="ARBA00023127"/>
    </source>
</evidence>
<dbReference type="Gene3D" id="1.10.472.10">
    <property type="entry name" value="Cyclin-like"/>
    <property type="match status" value="2"/>
</dbReference>
<dbReference type="InterPro" id="IPR006671">
    <property type="entry name" value="Cyclin_N"/>
</dbReference>
<dbReference type="GO" id="GO:0016538">
    <property type="term" value="F:cyclin-dependent protein serine/threonine kinase regulator activity"/>
    <property type="evidence" value="ECO:0007669"/>
    <property type="project" value="InterPro"/>
</dbReference>
<dbReference type="InterPro" id="IPR013763">
    <property type="entry name" value="Cyclin-like_dom"/>
</dbReference>
<evidence type="ECO:0000259" key="6">
    <source>
        <dbReference type="SMART" id="SM01332"/>
    </source>
</evidence>
<dbReference type="FunFam" id="1.10.472.10:FF:000001">
    <property type="entry name" value="G2/mitotic-specific cyclin"/>
    <property type="match status" value="1"/>
</dbReference>
<evidence type="ECO:0000256" key="1">
    <source>
        <dbReference type="ARBA" id="ARBA00022618"/>
    </source>
</evidence>
<dbReference type="PROSITE" id="PS00292">
    <property type="entry name" value="CYCLINS"/>
    <property type="match status" value="1"/>
</dbReference>
<feature type="domain" description="Cyclin-like" evidence="5">
    <location>
        <begin position="120"/>
        <end position="204"/>
    </location>
</feature>
<evidence type="ECO:0000256" key="4">
    <source>
        <dbReference type="RuleBase" id="RU000383"/>
    </source>
</evidence>
<feature type="domain" description="Cyclin C-terminal" evidence="6">
    <location>
        <begin position="213"/>
        <end position="333"/>
    </location>
</feature>
<accession>A0A0M0JSL5</accession>
<dbReference type="InterPro" id="IPR048258">
    <property type="entry name" value="Cyclins_cyclin-box"/>
</dbReference>
<keyword evidence="1" id="KW-0132">Cell division</keyword>
<protein>
    <submittedName>
        <fullName evidence="7">Uncharacterized protein</fullName>
    </submittedName>
</protein>
<dbReference type="Proteomes" id="UP000037460">
    <property type="component" value="Unassembled WGS sequence"/>
</dbReference>
<dbReference type="CDD" id="cd20507">
    <property type="entry name" value="CYCLIN_CCNB1-like_rpt1"/>
    <property type="match status" value="1"/>
</dbReference>
<sequence>MPPNDGPAAATRARVALGDISKRPEHNKAIGQLGKPLEPAKKALAKPRDNLANAFETLAVPSKEVDKVDIPDVQDAQSVVPYLQEIHDHYRKSEAIHLAASTYITKQEDINEKMRAILIDWLVEVHLKFKLMPETLYLTVNLIDRYLEKEKIKRSHLQLVGVTAMFISSKYEEIYAPECRDFVYISDKAYTREQILKMEGDMLSKLNFQLTTPNSLLFLKRFVKVAGVHANPRTKTDLLANYLVELTLQDYKMLKYLPSQIAAAATYLSLKTMGANPWSSELQQHTCYTEAAILPCVRDMNQLHKNAAANNLQAVRKKYAQEKHGSVSGIPPVEIAP</sequence>
<dbReference type="OrthoDB" id="5590282at2759"/>
<proteinExistence type="inferred from homology"/>
<keyword evidence="3" id="KW-0131">Cell cycle</keyword>
<dbReference type="InterPro" id="IPR036915">
    <property type="entry name" value="Cyclin-like_sf"/>
</dbReference>
<dbReference type="InterPro" id="IPR039361">
    <property type="entry name" value="Cyclin"/>
</dbReference>
<dbReference type="AlphaFoldDB" id="A0A0M0JSL5"/>
<organism evidence="7 8">
    <name type="scientific">Chrysochromulina tobinii</name>
    <dbReference type="NCBI Taxonomy" id="1460289"/>
    <lineage>
        <taxon>Eukaryota</taxon>
        <taxon>Haptista</taxon>
        <taxon>Haptophyta</taxon>
        <taxon>Prymnesiophyceae</taxon>
        <taxon>Prymnesiales</taxon>
        <taxon>Chrysochromulinaceae</taxon>
        <taxon>Chrysochromulina</taxon>
    </lineage>
</organism>
<gene>
    <name evidence="7" type="ORF">Ctob_005047</name>
</gene>
<comment type="caution">
    <text evidence="7">The sequence shown here is derived from an EMBL/GenBank/DDBJ whole genome shotgun (WGS) entry which is preliminary data.</text>
</comment>
<evidence type="ECO:0000313" key="8">
    <source>
        <dbReference type="Proteomes" id="UP000037460"/>
    </source>
</evidence>
<dbReference type="GO" id="GO:0051301">
    <property type="term" value="P:cell division"/>
    <property type="evidence" value="ECO:0007669"/>
    <property type="project" value="UniProtKB-KW"/>
</dbReference>
<dbReference type="GO" id="GO:0044772">
    <property type="term" value="P:mitotic cell cycle phase transition"/>
    <property type="evidence" value="ECO:0007669"/>
    <property type="project" value="InterPro"/>
</dbReference>
<dbReference type="EMBL" id="JWZX01002434">
    <property type="protein sequence ID" value="KOO29302.1"/>
    <property type="molecule type" value="Genomic_DNA"/>
</dbReference>